<protein>
    <submittedName>
        <fullName evidence="1">Uncharacterized protein</fullName>
    </submittedName>
</protein>
<evidence type="ECO:0000313" key="2">
    <source>
        <dbReference type="Proteomes" id="UP000282971"/>
    </source>
</evidence>
<dbReference type="EMBL" id="SACN01000001">
    <property type="protein sequence ID" value="RVT92998.1"/>
    <property type="molecule type" value="Genomic_DNA"/>
</dbReference>
<accession>A0A437M5M1</accession>
<organism evidence="1 2">
    <name type="scientific">Sphingomonas crocodyli</name>
    <dbReference type="NCBI Taxonomy" id="1979270"/>
    <lineage>
        <taxon>Bacteria</taxon>
        <taxon>Pseudomonadati</taxon>
        <taxon>Pseudomonadota</taxon>
        <taxon>Alphaproteobacteria</taxon>
        <taxon>Sphingomonadales</taxon>
        <taxon>Sphingomonadaceae</taxon>
        <taxon>Sphingomonas</taxon>
    </lineage>
</organism>
<dbReference type="AlphaFoldDB" id="A0A437M5M1"/>
<dbReference type="RefSeq" id="WP_127741166.1">
    <property type="nucleotide sequence ID" value="NZ_SACN01000001.1"/>
</dbReference>
<dbReference type="Proteomes" id="UP000282971">
    <property type="component" value="Unassembled WGS sequence"/>
</dbReference>
<gene>
    <name evidence="1" type="ORF">EOD43_03590</name>
</gene>
<name>A0A437M5M1_9SPHN</name>
<sequence length="221" mass="25152">MRSDKEWILISDAVYIVSDRFECSLEAASKMLLAYSTGHEVGVRFGWSHAEADERDFAPVIQKQAGFIPFYDWQQIASMAISDNGYRWTENTIITEYIDEHSRFLAELSGVQERPYLTVFGDVCFSRGSLGSLLLERTHVSGSAVGHFWHELSKHIVAQWHFAPPSKGSTPDRVSIRAAADSIRAKMDPHNRPSFAKLRLLLAEIYDHMEKVDPRTYNTDL</sequence>
<evidence type="ECO:0000313" key="1">
    <source>
        <dbReference type="EMBL" id="RVT92998.1"/>
    </source>
</evidence>
<reference evidence="1 2" key="1">
    <citation type="submission" date="2019-01" db="EMBL/GenBank/DDBJ databases">
        <authorList>
            <person name="Chen W.-M."/>
        </authorList>
    </citation>
    <scope>NUCLEOTIDE SEQUENCE [LARGE SCALE GENOMIC DNA]</scope>
    <source>
        <strain evidence="1 2">CCP-7</strain>
    </source>
</reference>
<keyword evidence="2" id="KW-1185">Reference proteome</keyword>
<comment type="caution">
    <text evidence="1">The sequence shown here is derived from an EMBL/GenBank/DDBJ whole genome shotgun (WGS) entry which is preliminary data.</text>
</comment>
<proteinExistence type="predicted"/>